<organism evidence="1 2">
    <name type="scientific">Gordonia hydrophobica</name>
    <dbReference type="NCBI Taxonomy" id="40516"/>
    <lineage>
        <taxon>Bacteria</taxon>
        <taxon>Bacillati</taxon>
        <taxon>Actinomycetota</taxon>
        <taxon>Actinomycetes</taxon>
        <taxon>Mycobacteriales</taxon>
        <taxon>Gordoniaceae</taxon>
        <taxon>Gordonia</taxon>
    </lineage>
</organism>
<dbReference type="SUPFAM" id="SSF56112">
    <property type="entry name" value="Protein kinase-like (PK-like)"/>
    <property type="match status" value="1"/>
</dbReference>
<evidence type="ECO:0000313" key="2">
    <source>
        <dbReference type="Proteomes" id="UP001479933"/>
    </source>
</evidence>
<evidence type="ECO:0000313" key="1">
    <source>
        <dbReference type="EMBL" id="WYY07089.1"/>
    </source>
</evidence>
<name>A0ABZ2U2I9_9ACTN</name>
<accession>A0ABZ2U2I9</accession>
<dbReference type="RefSeq" id="WP_066167490.1">
    <property type="nucleotide sequence ID" value="NZ_CP136137.1"/>
</dbReference>
<proteinExistence type="predicted"/>
<dbReference type="EMBL" id="CP136137">
    <property type="protein sequence ID" value="WYY07089.1"/>
    <property type="molecule type" value="Genomic_DNA"/>
</dbReference>
<dbReference type="InterPro" id="IPR011009">
    <property type="entry name" value="Kinase-like_dom_sf"/>
</dbReference>
<keyword evidence="2" id="KW-1185">Reference proteome</keyword>
<gene>
    <name evidence="1" type="ORF">RVF87_19045</name>
</gene>
<sequence>MTVIADERISSVLQTAEGVLTRRAGTSVQLDEPEDLGGTGRSSVIRARVLDNPVSLDRTVVVKAFDDQTAPSQVLREIASYRYATALPTASRPGPQLLASDFEERLLVLTDLGHGRSMVELLASTDADEVERGVSAWGQALGRMHAATLGGEEDFDTLMRVSGKTKGGSGRITVAGGGIGDAAAASVRAHDELLETIDVDAVEGSLALLERGLRLFDAGDFRDFRAFSPADVGPGNILINGDGVQFMDYEWGEFRDATLDVAYALATFPALLSADVVMERPRLELALVQAWRGEVKPLWPSINDRKLALRIFTARALWVWLSTYWMIQGDASGHDWALHTADARVVLARWADLADSGEAAGIDESFVDAADQVQEALRIYWFG</sequence>
<protein>
    <submittedName>
        <fullName evidence="1">Phosphotransferase</fullName>
    </submittedName>
</protein>
<dbReference type="Proteomes" id="UP001479933">
    <property type="component" value="Chromosome"/>
</dbReference>
<reference evidence="1 2" key="1">
    <citation type="journal article" date="2023" name="Virus Evol.">
        <title>Computational host range prediction-The good, the bad, and the ugly.</title>
        <authorList>
            <person name="Howell A.A."/>
            <person name="Versoza C.J."/>
            <person name="Pfeifer S.P."/>
        </authorList>
    </citation>
    <scope>NUCLEOTIDE SEQUENCE [LARGE SCALE GENOMIC DNA]</scope>
    <source>
        <strain evidence="1 2">1610/1b</strain>
    </source>
</reference>